<dbReference type="InterPro" id="IPR005139">
    <property type="entry name" value="PCRF"/>
</dbReference>
<dbReference type="RefSeq" id="WP_069960391.1">
    <property type="nucleotide sequence ID" value="NZ_CP016094.1"/>
</dbReference>
<comment type="subcellular location">
    <subcellularLocation>
        <location evidence="2 7">Cytoplasm</location>
    </subcellularLocation>
</comment>
<comment type="function">
    <text evidence="1 7">Peptide chain release factor 1 directs the termination of translation in response to the peptide chain termination codons UAG and UAA.</text>
</comment>
<evidence type="ECO:0000259" key="9">
    <source>
        <dbReference type="PROSITE" id="PS00745"/>
    </source>
</evidence>
<evidence type="ECO:0000256" key="1">
    <source>
        <dbReference type="ARBA" id="ARBA00002986"/>
    </source>
</evidence>
<dbReference type="NCBIfam" id="NF001859">
    <property type="entry name" value="PRK00591.1"/>
    <property type="match status" value="1"/>
</dbReference>
<dbReference type="PATRIC" id="fig|1838286.3.peg.26"/>
<dbReference type="OrthoDB" id="9806673at2"/>
<evidence type="ECO:0000256" key="7">
    <source>
        <dbReference type="HAMAP-Rule" id="MF_00093"/>
    </source>
</evidence>
<dbReference type="FunFam" id="3.30.160.20:FF:000004">
    <property type="entry name" value="Peptide chain release factor 1"/>
    <property type="match status" value="1"/>
</dbReference>
<evidence type="ECO:0000256" key="4">
    <source>
        <dbReference type="ARBA" id="ARBA00022481"/>
    </source>
</evidence>
<comment type="PTM">
    <text evidence="7">Methylated by PrmC. Methylation increases the termination efficiency of RF1.</text>
</comment>
<dbReference type="PANTHER" id="PTHR43804:SF7">
    <property type="entry name" value="LD18447P"/>
    <property type="match status" value="1"/>
</dbReference>
<evidence type="ECO:0000313" key="10">
    <source>
        <dbReference type="EMBL" id="AOS42993.1"/>
    </source>
</evidence>
<dbReference type="HAMAP" id="MF_00093">
    <property type="entry name" value="Rel_fac_1"/>
    <property type="match status" value="1"/>
</dbReference>
<dbReference type="NCBIfam" id="TIGR00019">
    <property type="entry name" value="prfA"/>
    <property type="match status" value="1"/>
</dbReference>
<dbReference type="FunFam" id="3.30.70.1660:FF:000004">
    <property type="entry name" value="Peptide chain release factor 1"/>
    <property type="match status" value="1"/>
</dbReference>
<dbReference type="Gene3D" id="6.10.140.1950">
    <property type="match status" value="1"/>
</dbReference>
<dbReference type="STRING" id="1838286.Verru16b_00031"/>
<name>A0A1I7PHB8_9BACT</name>
<dbReference type="SMART" id="SM00937">
    <property type="entry name" value="PCRF"/>
    <property type="match status" value="1"/>
</dbReference>
<dbReference type="Gene3D" id="3.30.70.1660">
    <property type="match status" value="2"/>
</dbReference>
<evidence type="ECO:0000256" key="2">
    <source>
        <dbReference type="ARBA" id="ARBA00004496"/>
    </source>
</evidence>
<dbReference type="KEGG" id="obg:Verru16b_00031"/>
<dbReference type="GO" id="GO:0005829">
    <property type="term" value="C:cytosol"/>
    <property type="evidence" value="ECO:0007669"/>
    <property type="project" value="UniProtKB-ARBA"/>
</dbReference>
<accession>A0A1I7PHB8</accession>
<evidence type="ECO:0000256" key="8">
    <source>
        <dbReference type="NCBIfam" id="TIGR00019"/>
    </source>
</evidence>
<evidence type="ECO:0000256" key="3">
    <source>
        <dbReference type="ARBA" id="ARBA00010835"/>
    </source>
</evidence>
<feature type="modified residue" description="N5-methylglutamine" evidence="7">
    <location>
        <position position="236"/>
    </location>
</feature>
<dbReference type="InterPro" id="IPR000352">
    <property type="entry name" value="Pep_chain_release_fac_I"/>
</dbReference>
<dbReference type="InterPro" id="IPR004373">
    <property type="entry name" value="RF-1"/>
</dbReference>
<dbReference type="Proteomes" id="UP000095228">
    <property type="component" value="Chromosome"/>
</dbReference>
<dbReference type="AlphaFoldDB" id="A0A1I7PHB8"/>
<keyword evidence="5 7" id="KW-0963">Cytoplasm</keyword>
<sequence>MDQLPDILSFRRRLDELDAQMADPSFYTNPRKAADVTREQQGLRELTESHAAYERMGRDLAEHTKLVKDPKADPELRSLAQLEMPELTQQRETLKQKILLAMIPPEPTDSRNTVMEIRAGTGGDEASLFAAELYRLYTKYAEGRGWKIQPMSSSASDRGGLKEVIFLITGEQVYKQLKYESGVHRVQRIPVTEANGRIHTSTITVAVLPEAEEVDVQIDPQDLDISVMRASGPGGQGVNTTDSAVRIVHKPTGLMVYCADGRSQQKNKAQAMAVLRSRLLKLKVDEEQAKYAAQRRGQIGTGGRSERIRTYNFPQNRVTDHRIGLTLYSLPAVMEGNLDTVIAALQRADFEEKLALLTGGPLPVRAGDAGDDD</sequence>
<dbReference type="PROSITE" id="PS00745">
    <property type="entry name" value="RF_PROK_I"/>
    <property type="match status" value="1"/>
</dbReference>
<dbReference type="SUPFAM" id="SSF75620">
    <property type="entry name" value="Release factor"/>
    <property type="match status" value="1"/>
</dbReference>
<reference evidence="10 11" key="1">
    <citation type="submission" date="2016-06" db="EMBL/GenBank/DDBJ databases">
        <title>Three novel species with peptidoglycan cell walls form the new genus Lacunisphaera gen. nov. in the family Opitutaceae of the verrucomicrobial subdivision 4.</title>
        <authorList>
            <person name="Rast P."/>
            <person name="Gloeckner I."/>
            <person name="Jogler M."/>
            <person name="Boedeker C."/>
            <person name="Jeske O."/>
            <person name="Wiegand S."/>
            <person name="Reinhardt R."/>
            <person name="Schumann P."/>
            <person name="Rohde M."/>
            <person name="Spring S."/>
            <person name="Gloeckner F.O."/>
            <person name="Jogler C."/>
        </authorList>
    </citation>
    <scope>NUCLEOTIDE SEQUENCE [LARGE SCALE GENOMIC DNA]</scope>
    <source>
        <strain evidence="10 11">IG16b</strain>
    </source>
</reference>
<evidence type="ECO:0000256" key="6">
    <source>
        <dbReference type="ARBA" id="ARBA00022917"/>
    </source>
</evidence>
<proteinExistence type="inferred from homology"/>
<comment type="similarity">
    <text evidence="3 7">Belongs to the prokaryotic/mitochondrial release factor family.</text>
</comment>
<dbReference type="Pfam" id="PF03462">
    <property type="entry name" value="PCRF"/>
    <property type="match status" value="1"/>
</dbReference>
<dbReference type="FunFam" id="3.30.70.1660:FF:000002">
    <property type="entry name" value="Peptide chain release factor 1"/>
    <property type="match status" value="1"/>
</dbReference>
<organism evidence="10 11">
    <name type="scientific">Lacunisphaera limnophila</name>
    <dbReference type="NCBI Taxonomy" id="1838286"/>
    <lineage>
        <taxon>Bacteria</taxon>
        <taxon>Pseudomonadati</taxon>
        <taxon>Verrucomicrobiota</taxon>
        <taxon>Opitutia</taxon>
        <taxon>Opitutales</taxon>
        <taxon>Opitutaceae</taxon>
        <taxon>Lacunisphaera</taxon>
    </lineage>
</organism>
<dbReference type="Pfam" id="PF00472">
    <property type="entry name" value="RF-1"/>
    <property type="match status" value="1"/>
</dbReference>
<keyword evidence="6 7" id="KW-0648">Protein biosynthesis</keyword>
<gene>
    <name evidence="10" type="primary">prfA_1</name>
    <name evidence="7" type="synonym">prfA</name>
    <name evidence="10" type="ORF">Verru16b_00031</name>
</gene>
<evidence type="ECO:0000256" key="5">
    <source>
        <dbReference type="ARBA" id="ARBA00022490"/>
    </source>
</evidence>
<dbReference type="InterPro" id="IPR050057">
    <property type="entry name" value="Prokaryotic/Mito_RF"/>
</dbReference>
<dbReference type="GO" id="GO:0016149">
    <property type="term" value="F:translation release factor activity, codon specific"/>
    <property type="evidence" value="ECO:0007669"/>
    <property type="project" value="UniProtKB-UniRule"/>
</dbReference>
<keyword evidence="11" id="KW-1185">Reference proteome</keyword>
<feature type="domain" description="Prokaryotic-type class I peptide chain release factors" evidence="9">
    <location>
        <begin position="229"/>
        <end position="245"/>
    </location>
</feature>
<dbReference type="Gene3D" id="3.30.160.20">
    <property type="match status" value="1"/>
</dbReference>
<keyword evidence="4 7" id="KW-0488">Methylation</keyword>
<protein>
    <recommendedName>
        <fullName evidence="7 8">Peptide chain release factor 1</fullName>
        <shortName evidence="7">RF-1</shortName>
    </recommendedName>
</protein>
<dbReference type="PANTHER" id="PTHR43804">
    <property type="entry name" value="LD18447P"/>
    <property type="match status" value="1"/>
</dbReference>
<dbReference type="InterPro" id="IPR045853">
    <property type="entry name" value="Pep_chain_release_fac_I_sf"/>
</dbReference>
<dbReference type="EMBL" id="CP016094">
    <property type="protein sequence ID" value="AOS42993.1"/>
    <property type="molecule type" value="Genomic_DNA"/>
</dbReference>
<evidence type="ECO:0000313" key="11">
    <source>
        <dbReference type="Proteomes" id="UP000095228"/>
    </source>
</evidence>